<keyword evidence="2" id="KW-1185">Reference proteome</keyword>
<name>A0AAE0BNQ0_9CHLO</name>
<sequence length="77" mass="7198">MAVWAEASGAVRGVGSACGVSRWGAVSRLHGLAVHVALAVGGGAAAVAVCCGEGGGGCLGGGGAEEVPPKLARFLPA</sequence>
<dbReference type="EMBL" id="LGRX02033786">
    <property type="protein sequence ID" value="KAK3239912.1"/>
    <property type="molecule type" value="Genomic_DNA"/>
</dbReference>
<comment type="caution">
    <text evidence="1">The sequence shown here is derived from an EMBL/GenBank/DDBJ whole genome shotgun (WGS) entry which is preliminary data.</text>
</comment>
<reference evidence="1 2" key="1">
    <citation type="journal article" date="2015" name="Genome Biol. Evol.">
        <title>Comparative Genomics of a Bacterivorous Green Alga Reveals Evolutionary Causalities and Consequences of Phago-Mixotrophic Mode of Nutrition.</title>
        <authorList>
            <person name="Burns J.A."/>
            <person name="Paasch A."/>
            <person name="Narechania A."/>
            <person name="Kim E."/>
        </authorList>
    </citation>
    <scope>NUCLEOTIDE SEQUENCE [LARGE SCALE GENOMIC DNA]</scope>
    <source>
        <strain evidence="1 2">PLY_AMNH</strain>
    </source>
</reference>
<dbReference type="AlphaFoldDB" id="A0AAE0BNQ0"/>
<proteinExistence type="predicted"/>
<evidence type="ECO:0000313" key="2">
    <source>
        <dbReference type="Proteomes" id="UP001190700"/>
    </source>
</evidence>
<gene>
    <name evidence="1" type="ORF">CYMTET_50193</name>
</gene>
<evidence type="ECO:0000313" key="1">
    <source>
        <dbReference type="EMBL" id="KAK3239912.1"/>
    </source>
</evidence>
<organism evidence="1 2">
    <name type="scientific">Cymbomonas tetramitiformis</name>
    <dbReference type="NCBI Taxonomy" id="36881"/>
    <lineage>
        <taxon>Eukaryota</taxon>
        <taxon>Viridiplantae</taxon>
        <taxon>Chlorophyta</taxon>
        <taxon>Pyramimonadophyceae</taxon>
        <taxon>Pyramimonadales</taxon>
        <taxon>Pyramimonadaceae</taxon>
        <taxon>Cymbomonas</taxon>
    </lineage>
</organism>
<accession>A0AAE0BNQ0</accession>
<protein>
    <submittedName>
        <fullName evidence="1">Uncharacterized protein</fullName>
    </submittedName>
</protein>
<dbReference type="Proteomes" id="UP001190700">
    <property type="component" value="Unassembled WGS sequence"/>
</dbReference>